<dbReference type="Proteomes" id="UP000647491">
    <property type="component" value="Unassembled WGS sequence"/>
</dbReference>
<organism evidence="4 5">
    <name type="scientific">Enterocloster hominis</name>
    <name type="common">ex Liu et al. 2021</name>
    <dbReference type="NCBI Taxonomy" id="2763663"/>
    <lineage>
        <taxon>Bacteria</taxon>
        <taxon>Bacillati</taxon>
        <taxon>Bacillota</taxon>
        <taxon>Clostridia</taxon>
        <taxon>Lachnospirales</taxon>
        <taxon>Lachnospiraceae</taxon>
        <taxon>Enterocloster</taxon>
    </lineage>
</organism>
<dbReference type="Pfam" id="PF00496">
    <property type="entry name" value="SBP_bac_5"/>
    <property type="match status" value="1"/>
</dbReference>
<proteinExistence type="predicted"/>
<dbReference type="RefSeq" id="WP_262427231.1">
    <property type="nucleotide sequence ID" value="NZ_JACRTJ010000013.1"/>
</dbReference>
<evidence type="ECO:0000313" key="5">
    <source>
        <dbReference type="Proteomes" id="UP000647491"/>
    </source>
</evidence>
<sequence length="572" mass="63032">MKKKVLSAVLAASMCMSFLAGCGNSGSGDSGSSQSGETSKEASKETSKEADTSAAEKGDGEPVSITVGVGQQFTTLDPGLSTETVNRYALAHMYAGLYKKLEDGSVVPDLAAGEPEVSEDGLTYTIKLKDGLVWSDGEPITAHDFVFGINRNLTYGAENGFVTDKMVRYLEGAEEYLADTEVDLETFSFAGVEALDDTTVVYHLKTPCAFFTGLLCGGGFLPLREDVAEAGFSEWAVEPGYPVTGAYVLDYCNENEKVVLTKNESFYDAENVTVDEITFQVMPDMDAQAAAFKTGDLDAALAISASIVSTYENQNELWNRPQQSVYSIDLNSGEKGPEALKDVNVRRALAISINRDEIVKAINAGNFYTPLYGYVPFGMKGAEDDFRKEGDAKQLYQAYDPEKAKELLKEAGYDESNPLTLKYKYSNNSIHADVAQMLEQMWKAVGVNVELEVVESGVFYDQIDQGDFEMARYALMCTNDPSEFLNQWTQAMQPVAAVADDTYDQMMTDVTKIVDRTEYMNKLHEIETYLVEEQVYVIPLFDFNEPALKKENLKGVYMTPGDVPIYSYGYFE</sequence>
<evidence type="ECO:0000259" key="3">
    <source>
        <dbReference type="Pfam" id="PF00496"/>
    </source>
</evidence>
<feature type="region of interest" description="Disordered" evidence="1">
    <location>
        <begin position="25"/>
        <end position="64"/>
    </location>
</feature>
<dbReference type="SUPFAM" id="SSF53850">
    <property type="entry name" value="Periplasmic binding protein-like II"/>
    <property type="match status" value="1"/>
</dbReference>
<evidence type="ECO:0000313" key="4">
    <source>
        <dbReference type="EMBL" id="MBC8598712.1"/>
    </source>
</evidence>
<dbReference type="PANTHER" id="PTHR30290">
    <property type="entry name" value="PERIPLASMIC BINDING COMPONENT OF ABC TRANSPORTER"/>
    <property type="match status" value="1"/>
</dbReference>
<dbReference type="InterPro" id="IPR039424">
    <property type="entry name" value="SBP_5"/>
</dbReference>
<evidence type="ECO:0000256" key="2">
    <source>
        <dbReference type="SAM" id="SignalP"/>
    </source>
</evidence>
<keyword evidence="5" id="KW-1185">Reference proteome</keyword>
<reference evidence="4 5" key="1">
    <citation type="submission" date="2020-08" db="EMBL/GenBank/DDBJ databases">
        <title>Genome public.</title>
        <authorList>
            <person name="Liu C."/>
            <person name="Sun Q."/>
        </authorList>
    </citation>
    <scope>NUCLEOTIDE SEQUENCE [LARGE SCALE GENOMIC DNA]</scope>
    <source>
        <strain evidence="4 5">BX10</strain>
    </source>
</reference>
<dbReference type="PIRSF" id="PIRSF002741">
    <property type="entry name" value="MppA"/>
    <property type="match status" value="1"/>
</dbReference>
<evidence type="ECO:0000256" key="1">
    <source>
        <dbReference type="SAM" id="MobiDB-lite"/>
    </source>
</evidence>
<feature type="domain" description="Solute-binding protein family 5" evidence="3">
    <location>
        <begin position="106"/>
        <end position="489"/>
    </location>
</feature>
<feature type="signal peptide" evidence="2">
    <location>
        <begin position="1"/>
        <end position="20"/>
    </location>
</feature>
<protein>
    <submittedName>
        <fullName evidence="4">Peptide ABC transporter substrate-binding protein</fullName>
    </submittedName>
</protein>
<dbReference type="Gene3D" id="3.10.105.10">
    <property type="entry name" value="Dipeptide-binding Protein, Domain 3"/>
    <property type="match status" value="1"/>
</dbReference>
<dbReference type="PANTHER" id="PTHR30290:SF83">
    <property type="entry name" value="ABC TRANSPORTER SUBSTRATE-BINDING PROTEIN"/>
    <property type="match status" value="1"/>
</dbReference>
<gene>
    <name evidence="4" type="ORF">H8708_05605</name>
</gene>
<dbReference type="Gene3D" id="3.40.190.10">
    <property type="entry name" value="Periplasmic binding protein-like II"/>
    <property type="match status" value="1"/>
</dbReference>
<accession>A0ABR7NRG8</accession>
<dbReference type="InterPro" id="IPR030678">
    <property type="entry name" value="Peptide/Ni-bd"/>
</dbReference>
<feature type="compositionally biased region" description="Basic and acidic residues" evidence="1">
    <location>
        <begin position="38"/>
        <end position="60"/>
    </location>
</feature>
<dbReference type="Gene3D" id="3.90.76.10">
    <property type="entry name" value="Dipeptide-binding Protein, Domain 1"/>
    <property type="match status" value="1"/>
</dbReference>
<comment type="caution">
    <text evidence="4">The sequence shown here is derived from an EMBL/GenBank/DDBJ whole genome shotgun (WGS) entry which is preliminary data.</text>
</comment>
<dbReference type="PROSITE" id="PS51257">
    <property type="entry name" value="PROKAR_LIPOPROTEIN"/>
    <property type="match status" value="1"/>
</dbReference>
<dbReference type="CDD" id="cd08504">
    <property type="entry name" value="PBP2_OppA"/>
    <property type="match status" value="1"/>
</dbReference>
<feature type="chain" id="PRO_5046186631" evidence="2">
    <location>
        <begin position="21"/>
        <end position="572"/>
    </location>
</feature>
<keyword evidence="2" id="KW-0732">Signal</keyword>
<dbReference type="InterPro" id="IPR000914">
    <property type="entry name" value="SBP_5_dom"/>
</dbReference>
<name>A0ABR7NRG8_9FIRM</name>
<dbReference type="EMBL" id="JACRTJ010000013">
    <property type="protein sequence ID" value="MBC8598712.1"/>
    <property type="molecule type" value="Genomic_DNA"/>
</dbReference>